<dbReference type="Proteomes" id="UP000325218">
    <property type="component" value="Unassembled WGS sequence"/>
</dbReference>
<proteinExistence type="predicted"/>
<dbReference type="EMBL" id="VSDO01000001">
    <property type="protein sequence ID" value="TYA14244.1"/>
    <property type="molecule type" value="Genomic_DNA"/>
</dbReference>
<organism evidence="1 2">
    <name type="scientific">Paenibacillus faecis</name>
    <dbReference type="NCBI Taxonomy" id="862114"/>
    <lineage>
        <taxon>Bacteria</taxon>
        <taxon>Bacillati</taxon>
        <taxon>Bacillota</taxon>
        <taxon>Bacilli</taxon>
        <taxon>Bacillales</taxon>
        <taxon>Paenibacillaceae</taxon>
        <taxon>Paenibacillus</taxon>
    </lineage>
</organism>
<evidence type="ECO:0000313" key="1">
    <source>
        <dbReference type="EMBL" id="TYA14244.1"/>
    </source>
</evidence>
<sequence length="280" mass="31803">MILADTLQQSAWTLNANEIFYLADMLGAKSLLDMDNPLIGYLRSGENNGWNEAQYSLKSKGALNGEAARERITEPLLSSLSAAFDADKACWVKYHTEIGPHEQFLHITEETVVSLERTGENPTLYRIDEIGCFYQACGILAGKMKWNTHTLGDIPALLLSKRTFEEILVRLDEMDLEEIIARLGKVSDDQEGIIALAKCMKTRVAHGSLRLYTRGPDGWENQCAQFINNHHMNWLIRSSTRKEEDWLIATPTPDEAFKETMRHWFQHPSEAWGAMKQQTS</sequence>
<keyword evidence="2" id="KW-1185">Reference proteome</keyword>
<gene>
    <name evidence="1" type="ORF">FRY98_00725</name>
</gene>
<dbReference type="OrthoDB" id="2828115at2"/>
<evidence type="ECO:0000313" key="2">
    <source>
        <dbReference type="Proteomes" id="UP000325218"/>
    </source>
</evidence>
<name>A0A5D0CYB3_9BACL</name>
<comment type="caution">
    <text evidence="1">The sequence shown here is derived from an EMBL/GenBank/DDBJ whole genome shotgun (WGS) entry which is preliminary data.</text>
</comment>
<dbReference type="RefSeq" id="WP_148449733.1">
    <property type="nucleotide sequence ID" value="NZ_VSDO01000001.1"/>
</dbReference>
<reference evidence="1 2" key="1">
    <citation type="submission" date="2019-08" db="EMBL/GenBank/DDBJ databases">
        <title>Genome sequencing of Paenibacillus faecis DSM 23593(T).</title>
        <authorList>
            <person name="Kook J.-K."/>
            <person name="Park S.-N."/>
            <person name="Lim Y.K."/>
        </authorList>
    </citation>
    <scope>NUCLEOTIDE SEQUENCE [LARGE SCALE GENOMIC DNA]</scope>
    <source>
        <strain evidence="1 2">DSM 23593</strain>
    </source>
</reference>
<accession>A0A5D0CYB3</accession>
<protein>
    <submittedName>
        <fullName evidence="1">Uncharacterized protein</fullName>
    </submittedName>
</protein>
<dbReference type="AlphaFoldDB" id="A0A5D0CYB3"/>